<dbReference type="SMART" id="SM00849">
    <property type="entry name" value="Lactamase_B"/>
    <property type="match status" value="1"/>
</dbReference>
<dbReference type="SUPFAM" id="SSF56281">
    <property type="entry name" value="Metallo-hydrolase/oxidoreductase"/>
    <property type="match status" value="1"/>
</dbReference>
<dbReference type="Proteomes" id="UP000470772">
    <property type="component" value="Unassembled WGS sequence"/>
</dbReference>
<reference evidence="4 5" key="1">
    <citation type="submission" date="2019-10" db="EMBL/GenBank/DDBJ databases">
        <title>Sequencing and Assembly of Multiple Reported Metal-Biooxidizing Members of the Extremely Thermoacidophilic Archaeal Family Sulfolobaceae.</title>
        <authorList>
            <person name="Counts J.A."/>
            <person name="Kelly R.M."/>
        </authorList>
    </citation>
    <scope>NUCLEOTIDE SEQUENCE [LARGE SCALE GENOMIC DNA]</scope>
    <source>
        <strain evidence="4 5">DSM 6482</strain>
    </source>
</reference>
<comment type="caution">
    <text evidence="4">The sequence shown here is derived from an EMBL/GenBank/DDBJ whole genome shotgun (WGS) entry which is preliminary data.</text>
</comment>
<dbReference type="RefSeq" id="WP_156016170.1">
    <property type="nucleotide sequence ID" value="NZ_WGGD01000005.1"/>
</dbReference>
<evidence type="ECO:0000313" key="4">
    <source>
        <dbReference type="EMBL" id="MUN28272.1"/>
    </source>
</evidence>
<accession>A0A6A9QSZ5</accession>
<name>A0A6A9QSZ5_SULME</name>
<proteinExistence type="predicted"/>
<dbReference type="InterPro" id="IPR050698">
    <property type="entry name" value="MBL"/>
</dbReference>
<organism evidence="4 5">
    <name type="scientific">Sulfuracidifex metallicus DSM 6482 = JCM 9184</name>
    <dbReference type="NCBI Taxonomy" id="523847"/>
    <lineage>
        <taxon>Archaea</taxon>
        <taxon>Thermoproteota</taxon>
        <taxon>Thermoprotei</taxon>
        <taxon>Sulfolobales</taxon>
        <taxon>Sulfolobaceae</taxon>
        <taxon>Sulfuracidifex</taxon>
    </lineage>
</organism>
<evidence type="ECO:0000259" key="2">
    <source>
        <dbReference type="SMART" id="SM00849"/>
    </source>
</evidence>
<protein>
    <submittedName>
        <fullName evidence="4">MBL fold metallo-hydrolase</fullName>
    </submittedName>
</protein>
<dbReference type="PANTHER" id="PTHR11203">
    <property type="entry name" value="CLEAVAGE AND POLYADENYLATION SPECIFICITY FACTOR FAMILY MEMBER"/>
    <property type="match status" value="1"/>
</dbReference>
<dbReference type="InterPro" id="IPR011108">
    <property type="entry name" value="RMMBL"/>
</dbReference>
<gene>
    <name evidence="4" type="ORF">GC250_02035</name>
</gene>
<dbReference type="AlphaFoldDB" id="A0A6A9QSZ5"/>
<dbReference type="Gene3D" id="3.60.15.10">
    <property type="entry name" value="Ribonuclease Z/Hydroxyacylglutathione hydrolase-like"/>
    <property type="match status" value="1"/>
</dbReference>
<sequence length="422" mass="47218">MDYYLKILGGGREVGRSAIEIGNSNGSLVMDYGVNFDSNDNPNFPLQELPGKVKGFLVSHGHLDHVGALPIYEISTLKKPIYGTPMTKALAHLILRDFVKLSGPKIPFEWVEVDKAIKNFNTIEFDKEEEIEGFKVRMTNAGHIPGSAQIHIMTEKMKVTYTGDINTADTKLMNPANPDDLRDTDVLIMEATYGRFNHPGRESVEKEFLDKVKEVIEGGGTVLVPAFSLNRSQELLSLFASVDFPYPVYYDGMSREITEVMLQHKDYLHKPELLKKAYDSFHYVNGFNERKKVWKDKGVIVASAGMLKGGPAVYYYKKLAEDSKNAVFLVSYQAPSTPGRKLLEIGKFDEFSPMLKARFELFDFSSHSGKADLMKLVRSAKNLQKLIIVHSSADSAEHFAAVVKEEIGVDVIAPENGQEIKL</sequence>
<dbReference type="PANTHER" id="PTHR11203:SF52">
    <property type="entry name" value="MRNA 3-END PROCESSING FACTOR"/>
    <property type="match status" value="1"/>
</dbReference>
<dbReference type="GO" id="GO:0016787">
    <property type="term" value="F:hydrolase activity"/>
    <property type="evidence" value="ECO:0007669"/>
    <property type="project" value="UniProtKB-KW"/>
</dbReference>
<dbReference type="GO" id="GO:0004521">
    <property type="term" value="F:RNA endonuclease activity"/>
    <property type="evidence" value="ECO:0007669"/>
    <property type="project" value="TreeGrafter"/>
</dbReference>
<dbReference type="Pfam" id="PF16661">
    <property type="entry name" value="Lactamase_B_6"/>
    <property type="match status" value="1"/>
</dbReference>
<dbReference type="EMBL" id="WGGD01000005">
    <property type="protein sequence ID" value="MUN28272.1"/>
    <property type="molecule type" value="Genomic_DNA"/>
</dbReference>
<dbReference type="InterPro" id="IPR001279">
    <property type="entry name" value="Metallo-B-lactamas"/>
</dbReference>
<evidence type="ECO:0000256" key="1">
    <source>
        <dbReference type="ARBA" id="ARBA00022801"/>
    </source>
</evidence>
<dbReference type="SMART" id="SM01027">
    <property type="entry name" value="Beta-Casp"/>
    <property type="match status" value="1"/>
</dbReference>
<dbReference type="CDD" id="cd16295">
    <property type="entry name" value="TTHA0252-CPSF-like_MBL-fold"/>
    <property type="match status" value="1"/>
</dbReference>
<dbReference type="Gene3D" id="3.40.50.10890">
    <property type="match status" value="1"/>
</dbReference>
<keyword evidence="1 4" id="KW-0378">Hydrolase</keyword>
<evidence type="ECO:0000313" key="5">
    <source>
        <dbReference type="Proteomes" id="UP000470772"/>
    </source>
</evidence>
<dbReference type="Pfam" id="PF10996">
    <property type="entry name" value="Beta-Casp"/>
    <property type="match status" value="1"/>
</dbReference>
<dbReference type="Pfam" id="PF07521">
    <property type="entry name" value="RMMBL"/>
    <property type="match status" value="1"/>
</dbReference>
<keyword evidence="5" id="KW-1185">Reference proteome</keyword>
<feature type="domain" description="Beta-Casp" evidence="3">
    <location>
        <begin position="232"/>
        <end position="342"/>
    </location>
</feature>
<evidence type="ECO:0000259" key="3">
    <source>
        <dbReference type="SMART" id="SM01027"/>
    </source>
</evidence>
<dbReference type="InterPro" id="IPR022712">
    <property type="entry name" value="Beta_Casp"/>
</dbReference>
<feature type="domain" description="Metallo-beta-lactamase" evidence="2">
    <location>
        <begin position="15"/>
        <end position="219"/>
    </location>
</feature>
<dbReference type="InterPro" id="IPR036866">
    <property type="entry name" value="RibonucZ/Hydroxyglut_hydro"/>
</dbReference>